<keyword evidence="1" id="KW-0812">Transmembrane</keyword>
<evidence type="ECO:0000256" key="1">
    <source>
        <dbReference type="SAM" id="Phobius"/>
    </source>
</evidence>
<dbReference type="EMBL" id="UGMA01000005">
    <property type="protein sequence ID" value="STU90479.1"/>
    <property type="molecule type" value="Genomic_DNA"/>
</dbReference>
<reference evidence="2 3" key="1">
    <citation type="submission" date="2018-06" db="EMBL/GenBank/DDBJ databases">
        <authorList>
            <consortium name="Pathogen Informatics"/>
            <person name="Doyle S."/>
        </authorList>
    </citation>
    <scope>NUCLEOTIDE SEQUENCE [LARGE SCALE GENOMIC DNA]</scope>
    <source>
        <strain evidence="2 3">NCTC9504</strain>
    </source>
</reference>
<dbReference type="Proteomes" id="UP000254020">
    <property type="component" value="Unassembled WGS sequence"/>
</dbReference>
<protein>
    <submittedName>
        <fullName evidence="2">Uncharacterized protein</fullName>
    </submittedName>
</protein>
<keyword evidence="1" id="KW-1133">Transmembrane helix</keyword>
<proteinExistence type="predicted"/>
<name>A0A377ZXY0_KLEPN</name>
<accession>A0A377ZXY0</accession>
<evidence type="ECO:0000313" key="2">
    <source>
        <dbReference type="EMBL" id="STU90479.1"/>
    </source>
</evidence>
<organism evidence="2 3">
    <name type="scientific">Klebsiella pneumoniae subsp. pneumoniae</name>
    <dbReference type="NCBI Taxonomy" id="72407"/>
    <lineage>
        <taxon>Bacteria</taxon>
        <taxon>Pseudomonadati</taxon>
        <taxon>Pseudomonadota</taxon>
        <taxon>Gammaproteobacteria</taxon>
        <taxon>Enterobacterales</taxon>
        <taxon>Enterobacteriaceae</taxon>
        <taxon>Klebsiella/Raoultella group</taxon>
        <taxon>Klebsiella</taxon>
        <taxon>Klebsiella pneumoniae complex</taxon>
    </lineage>
</organism>
<feature type="transmembrane region" description="Helical" evidence="1">
    <location>
        <begin position="22"/>
        <end position="43"/>
    </location>
</feature>
<dbReference type="RefSeq" id="WP_254922052.1">
    <property type="nucleotide sequence ID" value="NZ_CP033946.1"/>
</dbReference>
<sequence>MNIDPENYSKYTLRRFAALFDVIYWVLIAVVTVGICMFIEWWVA</sequence>
<keyword evidence="1" id="KW-0472">Membrane</keyword>
<gene>
    <name evidence="2" type="ORF">NCTC9504_04088</name>
</gene>
<evidence type="ECO:0000313" key="3">
    <source>
        <dbReference type="Proteomes" id="UP000254020"/>
    </source>
</evidence>
<dbReference type="AlphaFoldDB" id="A0A377ZXY0"/>